<sequence>MKTKLLGLALVAAMGFISCQSDVSSENPEEVLELQESEKVKIHDANKLHIPLIVGGESEVDGYRLHEAGTFTGSLADCDTYVHYHGSDELTVFEGKPQSYHGEVELSSLALNDQLNICGTFKVQNDVAINYAGVLNLGGDAWVGGDVTVIYGGHLTVQGKVTIEGDLVLKKGATLEFLGPDDAIEVLGKVKIAKKAIVNGDFTDISNKIK</sequence>
<feature type="signal peptide" evidence="2">
    <location>
        <begin position="1"/>
        <end position="20"/>
    </location>
</feature>
<reference evidence="3 4" key="1">
    <citation type="submission" date="2018-04" db="EMBL/GenBank/DDBJ databases">
        <title>Genomic Encyclopedia of Archaeal and Bacterial Type Strains, Phase II (KMG-II): from individual species to whole genera.</title>
        <authorList>
            <person name="Goeker M."/>
        </authorList>
    </citation>
    <scope>NUCLEOTIDE SEQUENCE [LARGE SCALE GENOMIC DNA]</scope>
    <source>
        <strain evidence="3 4">DSM 23082</strain>
    </source>
</reference>
<dbReference type="GO" id="GO:0003723">
    <property type="term" value="F:RNA binding"/>
    <property type="evidence" value="ECO:0007669"/>
    <property type="project" value="UniProtKB-KW"/>
</dbReference>
<organism evidence="3 4">
    <name type="scientific">Christiangramia gaetbulicola</name>
    <dbReference type="NCBI Taxonomy" id="703340"/>
    <lineage>
        <taxon>Bacteria</taxon>
        <taxon>Pseudomonadati</taxon>
        <taxon>Bacteroidota</taxon>
        <taxon>Flavobacteriia</taxon>
        <taxon>Flavobacteriales</taxon>
        <taxon>Flavobacteriaceae</taxon>
        <taxon>Christiangramia</taxon>
    </lineage>
</organism>
<comment type="caution">
    <text evidence="3">The sequence shown here is derived from an EMBL/GenBank/DDBJ whole genome shotgun (WGS) entry which is preliminary data.</text>
</comment>
<evidence type="ECO:0000313" key="3">
    <source>
        <dbReference type="EMBL" id="PTX44906.1"/>
    </source>
</evidence>
<keyword evidence="1" id="KW-0694">RNA-binding</keyword>
<evidence type="ECO:0000256" key="2">
    <source>
        <dbReference type="SAM" id="SignalP"/>
    </source>
</evidence>
<gene>
    <name evidence="3" type="ORF">C8P64_0890</name>
</gene>
<keyword evidence="4" id="KW-1185">Reference proteome</keyword>
<evidence type="ECO:0008006" key="5">
    <source>
        <dbReference type="Google" id="ProtNLM"/>
    </source>
</evidence>
<dbReference type="OrthoDB" id="1424519at2"/>
<evidence type="ECO:0000256" key="1">
    <source>
        <dbReference type="PROSITE-ProRule" id="PRU00182"/>
    </source>
</evidence>
<feature type="chain" id="PRO_5015675630" description="Polymer-forming protein" evidence="2">
    <location>
        <begin position="21"/>
        <end position="210"/>
    </location>
</feature>
<keyword evidence="2" id="KW-0732">Signal</keyword>
<dbReference type="PROSITE" id="PS50889">
    <property type="entry name" value="S4"/>
    <property type="match status" value="1"/>
</dbReference>
<dbReference type="EMBL" id="QBKQ01000001">
    <property type="protein sequence ID" value="PTX44906.1"/>
    <property type="molecule type" value="Genomic_DNA"/>
</dbReference>
<dbReference type="Proteomes" id="UP000244174">
    <property type="component" value="Unassembled WGS sequence"/>
</dbReference>
<name>A0A2T6AMB9_9FLAO</name>
<proteinExistence type="predicted"/>
<dbReference type="AlphaFoldDB" id="A0A2T6AMB9"/>
<evidence type="ECO:0000313" key="4">
    <source>
        <dbReference type="Proteomes" id="UP000244174"/>
    </source>
</evidence>
<accession>A0A2T6AMB9</accession>
<dbReference type="RefSeq" id="WP_108170816.1">
    <property type="nucleotide sequence ID" value="NZ_QBKQ01000001.1"/>
</dbReference>
<dbReference type="PROSITE" id="PS51257">
    <property type="entry name" value="PROKAR_LIPOPROTEIN"/>
    <property type="match status" value="1"/>
</dbReference>
<protein>
    <recommendedName>
        <fullName evidence="5">Polymer-forming protein</fullName>
    </recommendedName>
</protein>